<evidence type="ECO:0000256" key="7">
    <source>
        <dbReference type="ARBA" id="ARBA00023027"/>
    </source>
</evidence>
<feature type="transmembrane region" description="Helical" evidence="10">
    <location>
        <begin position="54"/>
        <end position="76"/>
    </location>
</feature>
<dbReference type="InterPro" id="IPR039428">
    <property type="entry name" value="NUOK/Mnh_C1-like"/>
</dbReference>
<keyword evidence="5" id="KW-1278">Translocase</keyword>
<gene>
    <name evidence="11" type="primary">nad4l</name>
</gene>
<dbReference type="EMBL" id="KP205428">
    <property type="protein sequence ID" value="AJK90887.1"/>
    <property type="molecule type" value="Genomic_DNA"/>
</dbReference>
<keyword evidence="11" id="KW-0496">Mitochondrion</keyword>
<evidence type="ECO:0000256" key="8">
    <source>
        <dbReference type="ARBA" id="ARBA00023136"/>
    </source>
</evidence>
<evidence type="ECO:0000256" key="6">
    <source>
        <dbReference type="ARBA" id="ARBA00022989"/>
    </source>
</evidence>
<feature type="transmembrane region" description="Helical" evidence="10">
    <location>
        <begin position="24"/>
        <end position="47"/>
    </location>
</feature>
<comment type="subcellular location">
    <subcellularLocation>
        <location evidence="1">Membrane</location>
        <topology evidence="1">Multi-pass membrane protein</topology>
    </subcellularLocation>
</comment>
<comment type="similarity">
    <text evidence="2">Belongs to the complex I subunit 4L family.</text>
</comment>
<dbReference type="AlphaFoldDB" id="A0A0U1YXU3"/>
<evidence type="ECO:0000256" key="10">
    <source>
        <dbReference type="SAM" id="Phobius"/>
    </source>
</evidence>
<evidence type="ECO:0000256" key="3">
    <source>
        <dbReference type="ARBA" id="ARBA00016612"/>
    </source>
</evidence>
<name>A0A0U1YXU3_TRISQ</name>
<proteinExistence type="inferred from homology"/>
<evidence type="ECO:0000256" key="5">
    <source>
        <dbReference type="ARBA" id="ARBA00022967"/>
    </source>
</evidence>
<sequence>MKVVFWFMIFSACSIIMTEQKHVMSLLMGIEILSIGIYSVMVGVLAYNGAAMFCLVFLTLAVCEAVLGLSVLVSIAKGYGKEKSPGFFLLKF</sequence>
<keyword evidence="8 10" id="KW-0472">Membrane</keyword>
<dbReference type="GO" id="GO:0016020">
    <property type="term" value="C:membrane"/>
    <property type="evidence" value="ECO:0007669"/>
    <property type="project" value="UniProtKB-SubCell"/>
</dbReference>
<evidence type="ECO:0000256" key="9">
    <source>
        <dbReference type="ARBA" id="ARBA00031586"/>
    </source>
</evidence>
<dbReference type="Gene3D" id="1.10.287.3510">
    <property type="match status" value="1"/>
</dbReference>
<evidence type="ECO:0000256" key="1">
    <source>
        <dbReference type="ARBA" id="ARBA00004141"/>
    </source>
</evidence>
<dbReference type="Pfam" id="PF00420">
    <property type="entry name" value="Oxidored_q2"/>
    <property type="match status" value="1"/>
</dbReference>
<keyword evidence="6 10" id="KW-1133">Transmembrane helix</keyword>
<accession>A0A0U1YXU3</accession>
<organism evidence="11">
    <name type="scientific">Tridacna squamosa</name>
    <name type="common">Fluted giant clam</name>
    <dbReference type="NCBI Taxonomy" id="80830"/>
    <lineage>
        <taxon>Eukaryota</taxon>
        <taxon>Metazoa</taxon>
        <taxon>Spiralia</taxon>
        <taxon>Lophotrochozoa</taxon>
        <taxon>Mollusca</taxon>
        <taxon>Bivalvia</taxon>
        <taxon>Autobranchia</taxon>
        <taxon>Heteroconchia</taxon>
        <taxon>Euheterodonta</taxon>
        <taxon>Imparidentia</taxon>
        <taxon>Neoheterodontei</taxon>
        <taxon>Cardiida</taxon>
        <taxon>Cardioidea</taxon>
        <taxon>Cardiidae</taxon>
        <taxon>Tridacninae</taxon>
        <taxon>Tridacna</taxon>
    </lineage>
</organism>
<evidence type="ECO:0000256" key="4">
    <source>
        <dbReference type="ARBA" id="ARBA00022692"/>
    </source>
</evidence>
<protein>
    <recommendedName>
        <fullName evidence="3">NADH-ubiquinone oxidoreductase chain 4L</fullName>
    </recommendedName>
    <alternativeName>
        <fullName evidence="9">NADH dehydrogenase subunit 4L</fullName>
    </alternativeName>
</protein>
<reference evidence="11" key="1">
    <citation type="journal article" date="2015" name="Mitochondrial DNA">
        <title>The complete mitogenome of the giant clam Tridacna squamosa (Heterodonta: Bivalvia: Tridacnidae).</title>
        <authorList>
            <person name="Gan H.M."/>
            <person name="Gan H.Y."/>
            <person name="Tan M.H."/>
            <person name="Penny S.S."/>
            <person name="Willan R.C."/>
            <person name="Austin C.M."/>
        </authorList>
    </citation>
    <scope>NUCLEOTIDE SEQUENCE</scope>
    <source>
        <tissue evidence="11">Muscle tissue</tissue>
    </source>
</reference>
<keyword evidence="7" id="KW-0520">NAD</keyword>
<keyword evidence="4 10" id="KW-0812">Transmembrane</keyword>
<evidence type="ECO:0000313" key="11">
    <source>
        <dbReference type="EMBL" id="AJK90887.1"/>
    </source>
</evidence>
<geneLocation type="mitochondrion" evidence="11"/>
<evidence type="ECO:0000256" key="2">
    <source>
        <dbReference type="ARBA" id="ARBA00010519"/>
    </source>
</evidence>